<dbReference type="Proteomes" id="UP000886523">
    <property type="component" value="Unassembled WGS sequence"/>
</dbReference>
<dbReference type="OrthoDB" id="10248475at2759"/>
<name>A0A9P6DQ55_9AGAM</name>
<protein>
    <submittedName>
        <fullName evidence="1">Uncharacterized protein</fullName>
    </submittedName>
</protein>
<dbReference type="EMBL" id="MU129092">
    <property type="protein sequence ID" value="KAF9507008.1"/>
    <property type="molecule type" value="Genomic_DNA"/>
</dbReference>
<sequence>MNSLIQARFTADGSSDEFMNKFAHEFTEVNDISLPLQTASHLLEIYETRQLHWQVRPLGHLPVPSPVQGLHLLDCAIFLFTMLGVEQARLHGVWLSAQQLLTTKEIEVVHHVHFSRFRDYLWDNATLTFCNETDCGLMKLKDDNLHNQLIANPPNSLVMIMSHPLVEESKISGWMYNIRGRQTT</sequence>
<dbReference type="AlphaFoldDB" id="A0A9P6DQ55"/>
<accession>A0A9P6DQ55</accession>
<organism evidence="1 2">
    <name type="scientific">Hydnum rufescens UP504</name>
    <dbReference type="NCBI Taxonomy" id="1448309"/>
    <lineage>
        <taxon>Eukaryota</taxon>
        <taxon>Fungi</taxon>
        <taxon>Dikarya</taxon>
        <taxon>Basidiomycota</taxon>
        <taxon>Agaricomycotina</taxon>
        <taxon>Agaricomycetes</taxon>
        <taxon>Cantharellales</taxon>
        <taxon>Hydnaceae</taxon>
        <taxon>Hydnum</taxon>
    </lineage>
</organism>
<evidence type="ECO:0000313" key="1">
    <source>
        <dbReference type="EMBL" id="KAF9507008.1"/>
    </source>
</evidence>
<gene>
    <name evidence="1" type="ORF">BS47DRAFT_1385314</name>
</gene>
<evidence type="ECO:0000313" key="2">
    <source>
        <dbReference type="Proteomes" id="UP000886523"/>
    </source>
</evidence>
<comment type="caution">
    <text evidence="1">The sequence shown here is derived from an EMBL/GenBank/DDBJ whole genome shotgun (WGS) entry which is preliminary data.</text>
</comment>
<reference evidence="1" key="1">
    <citation type="journal article" date="2020" name="Nat. Commun.">
        <title>Large-scale genome sequencing of mycorrhizal fungi provides insights into the early evolution of symbiotic traits.</title>
        <authorList>
            <person name="Miyauchi S."/>
            <person name="Kiss E."/>
            <person name="Kuo A."/>
            <person name="Drula E."/>
            <person name="Kohler A."/>
            <person name="Sanchez-Garcia M."/>
            <person name="Morin E."/>
            <person name="Andreopoulos B."/>
            <person name="Barry K.W."/>
            <person name="Bonito G."/>
            <person name="Buee M."/>
            <person name="Carver A."/>
            <person name="Chen C."/>
            <person name="Cichocki N."/>
            <person name="Clum A."/>
            <person name="Culley D."/>
            <person name="Crous P.W."/>
            <person name="Fauchery L."/>
            <person name="Girlanda M."/>
            <person name="Hayes R.D."/>
            <person name="Keri Z."/>
            <person name="LaButti K."/>
            <person name="Lipzen A."/>
            <person name="Lombard V."/>
            <person name="Magnuson J."/>
            <person name="Maillard F."/>
            <person name="Murat C."/>
            <person name="Nolan M."/>
            <person name="Ohm R.A."/>
            <person name="Pangilinan J."/>
            <person name="Pereira M.F."/>
            <person name="Perotto S."/>
            <person name="Peter M."/>
            <person name="Pfister S."/>
            <person name="Riley R."/>
            <person name="Sitrit Y."/>
            <person name="Stielow J.B."/>
            <person name="Szollosi G."/>
            <person name="Zifcakova L."/>
            <person name="Stursova M."/>
            <person name="Spatafora J.W."/>
            <person name="Tedersoo L."/>
            <person name="Vaario L.M."/>
            <person name="Yamada A."/>
            <person name="Yan M."/>
            <person name="Wang P."/>
            <person name="Xu J."/>
            <person name="Bruns T."/>
            <person name="Baldrian P."/>
            <person name="Vilgalys R."/>
            <person name="Dunand C."/>
            <person name="Henrissat B."/>
            <person name="Grigoriev I.V."/>
            <person name="Hibbett D."/>
            <person name="Nagy L.G."/>
            <person name="Martin F.M."/>
        </authorList>
    </citation>
    <scope>NUCLEOTIDE SEQUENCE</scope>
    <source>
        <strain evidence="1">UP504</strain>
    </source>
</reference>
<keyword evidence="2" id="KW-1185">Reference proteome</keyword>
<proteinExistence type="predicted"/>